<dbReference type="InterPro" id="IPR003959">
    <property type="entry name" value="ATPase_AAA_core"/>
</dbReference>
<protein>
    <recommendedName>
        <fullName evidence="4">AAA+ ATPase domain-containing protein</fullName>
    </recommendedName>
</protein>
<dbReference type="InterPro" id="IPR000641">
    <property type="entry name" value="CbxX/CfxQ"/>
</dbReference>
<evidence type="ECO:0000313" key="5">
    <source>
        <dbReference type="EMBL" id="GHH99104.1"/>
    </source>
</evidence>
<organism evidence="5 6">
    <name type="scientific">Neobacillus kokaensis</name>
    <dbReference type="NCBI Taxonomy" id="2759023"/>
    <lineage>
        <taxon>Bacteria</taxon>
        <taxon>Bacillati</taxon>
        <taxon>Bacillota</taxon>
        <taxon>Bacilli</taxon>
        <taxon>Bacillales</taxon>
        <taxon>Bacillaceae</taxon>
        <taxon>Neobacillus</taxon>
    </lineage>
</organism>
<evidence type="ECO:0000256" key="2">
    <source>
        <dbReference type="ARBA" id="ARBA00022741"/>
    </source>
</evidence>
<evidence type="ECO:0000259" key="4">
    <source>
        <dbReference type="SMART" id="SM00382"/>
    </source>
</evidence>
<evidence type="ECO:0000313" key="6">
    <source>
        <dbReference type="Proteomes" id="UP000637074"/>
    </source>
</evidence>
<evidence type="ECO:0000256" key="1">
    <source>
        <dbReference type="ARBA" id="ARBA00010378"/>
    </source>
</evidence>
<dbReference type="InterPro" id="IPR003593">
    <property type="entry name" value="AAA+_ATPase"/>
</dbReference>
<comment type="similarity">
    <text evidence="1">Belongs to the CbxX/CfxQ family.</text>
</comment>
<dbReference type="Pfam" id="PF00004">
    <property type="entry name" value="AAA"/>
    <property type="match status" value="2"/>
</dbReference>
<dbReference type="InterPro" id="IPR027417">
    <property type="entry name" value="P-loop_NTPase"/>
</dbReference>
<keyword evidence="6" id="KW-1185">Reference proteome</keyword>
<dbReference type="PRINTS" id="PR00819">
    <property type="entry name" value="CBXCFQXSUPER"/>
</dbReference>
<dbReference type="InterPro" id="IPR050773">
    <property type="entry name" value="CbxX/CfxQ_RuBisCO_ESX"/>
</dbReference>
<dbReference type="CDD" id="cd00009">
    <property type="entry name" value="AAA"/>
    <property type="match status" value="1"/>
</dbReference>
<dbReference type="Gene3D" id="3.40.50.300">
    <property type="entry name" value="P-loop containing nucleotide triphosphate hydrolases"/>
    <property type="match status" value="2"/>
</dbReference>
<reference evidence="5 6" key="1">
    <citation type="journal article" date="2022" name="Int. J. Syst. Evol. Microbiol.">
        <title>Neobacillus kokaensis sp. nov., isolated from soil.</title>
        <authorList>
            <person name="Yuki K."/>
            <person name="Matsubara H."/>
            <person name="Yamaguchi S."/>
        </authorList>
    </citation>
    <scope>NUCLEOTIDE SEQUENCE [LARGE SCALE GENOMIC DNA]</scope>
    <source>
        <strain evidence="5 6">LOB 377</strain>
    </source>
</reference>
<feature type="domain" description="AAA+ ATPase" evidence="4">
    <location>
        <begin position="276"/>
        <end position="418"/>
    </location>
</feature>
<dbReference type="SUPFAM" id="SSF52540">
    <property type="entry name" value="P-loop containing nucleoside triphosphate hydrolases"/>
    <property type="match status" value="2"/>
</dbReference>
<dbReference type="PANTHER" id="PTHR43392">
    <property type="entry name" value="AAA-TYPE ATPASE FAMILY PROTEIN / ANKYRIN REPEAT FAMILY PROTEIN"/>
    <property type="match status" value="1"/>
</dbReference>
<accession>A0ABQ3N2I0</accession>
<keyword evidence="2" id="KW-0547">Nucleotide-binding</keyword>
<dbReference type="Pfam" id="PF17866">
    <property type="entry name" value="AAA_lid_6"/>
    <property type="match status" value="2"/>
</dbReference>
<dbReference type="RefSeq" id="WP_191273546.1">
    <property type="nucleotide sequence ID" value="NZ_BNDS01000010.1"/>
</dbReference>
<dbReference type="Gene3D" id="1.10.8.60">
    <property type="match status" value="1"/>
</dbReference>
<gene>
    <name evidence="5" type="ORF">AM1BK_26470</name>
</gene>
<proteinExistence type="inferred from homology"/>
<dbReference type="InterPro" id="IPR041627">
    <property type="entry name" value="AAA_lid_6"/>
</dbReference>
<evidence type="ECO:0000256" key="3">
    <source>
        <dbReference type="ARBA" id="ARBA00022840"/>
    </source>
</evidence>
<dbReference type="Proteomes" id="UP000637074">
    <property type="component" value="Unassembled WGS sequence"/>
</dbReference>
<comment type="caution">
    <text evidence="5">The sequence shown here is derived from an EMBL/GenBank/DDBJ whole genome shotgun (WGS) entry which is preliminary data.</text>
</comment>
<feature type="domain" description="AAA+ ATPase" evidence="4">
    <location>
        <begin position="549"/>
        <end position="685"/>
    </location>
</feature>
<name>A0ABQ3N2I0_9BACI</name>
<sequence>MIQQNQKSSITNEQIRIWEQEILESGTIKNESLLITAISQEKNPVFLSNLLTLAARSRINRNKEDSLALIWLDKAVKLNPDNQNAKEIMIHSDWRKLQNLLSPLSFPSIRETDNRTAKKKVAEEYIQICQGFLANAEDDLHAIKEKVDLISPTMDQELFKKLQQLHDLLSNIIGETGKLLKAAEEYEQSIIGVFHTAVYYENLKHHLSRIGATKQAWEQLFIEPEASVTAADKTALEMMNEMIGMESVKRRVNDFYQFLKYQKKRKELGFTIKDELSLNMILTGNPGTGKTTLARLMAKIYHELGVLPREKVFETNRSQLVGAFVGQTEENVRAIVERSLGGVLFIDEAYSLKREGQTGNDYGQTAIDTLVALMTSNEYSGKFAVFLAGYPEEMRTFLHANPGLRSRFPQSNFIHLPDYTNDELIEIGEKVAHANDYYLTDDAMAELRHRLDHERVDDTFGNARTVSNLVLDAIFKKGSENEGSQELVDYMILKKEDFSLEKHEALDSPIEQLNGLIGLESLKAELMSLYSFVKMQHFRRSNGLPAVPIQLHSVFTGNPGTGKTTVAKLYAELLKECGMLKRGHLVVTSRADFVAGYVGQTAGKTKKKIREALGGVLFIDEAYSLLGAAAGDFGKEVIDTLVDEMTKHNENLVVVLAGYPNEMDKLLESNPGLRSRFKKFFFFPDYSSEELLKIMVSYASSYQYKITDDAKNLLLNTMVKECFNGNGRFAVNLVDAIIQAQAARLMDGQANFEESKLFEQAFILEAADVRAAFSKF</sequence>
<dbReference type="EMBL" id="BNDS01000010">
    <property type="protein sequence ID" value="GHH99104.1"/>
    <property type="molecule type" value="Genomic_DNA"/>
</dbReference>
<keyword evidence="3" id="KW-0067">ATP-binding</keyword>
<dbReference type="PANTHER" id="PTHR43392:SF2">
    <property type="entry name" value="AAA-TYPE ATPASE FAMILY PROTEIN _ ANKYRIN REPEAT FAMILY PROTEIN"/>
    <property type="match status" value="1"/>
</dbReference>
<dbReference type="SMART" id="SM00382">
    <property type="entry name" value="AAA"/>
    <property type="match status" value="2"/>
</dbReference>